<dbReference type="Pfam" id="PF12010">
    <property type="entry name" value="DUF3502"/>
    <property type="match status" value="1"/>
</dbReference>
<protein>
    <recommendedName>
        <fullName evidence="2">DUF3502 domain-containing protein</fullName>
    </recommendedName>
</protein>
<dbReference type="PANTHER" id="PTHR43649">
    <property type="entry name" value="ARABINOSE-BINDING PROTEIN-RELATED"/>
    <property type="match status" value="1"/>
</dbReference>
<dbReference type="SUPFAM" id="SSF53850">
    <property type="entry name" value="Periplasmic binding protein-like II"/>
    <property type="match status" value="1"/>
</dbReference>
<dbReference type="InterPro" id="IPR050490">
    <property type="entry name" value="Bact_solute-bd_prot1"/>
</dbReference>
<accession>A0A2Z2KSB6</accession>
<dbReference type="RefSeq" id="WP_087917450.1">
    <property type="nucleotide sequence ID" value="NZ_CP021780.1"/>
</dbReference>
<dbReference type="Gene3D" id="3.40.190.10">
    <property type="entry name" value="Periplasmic binding protein-like II"/>
    <property type="match status" value="2"/>
</dbReference>
<dbReference type="AlphaFoldDB" id="A0A2Z2KSB6"/>
<feature type="chain" id="PRO_5039495632" description="DUF3502 domain-containing protein" evidence="1">
    <location>
        <begin position="20"/>
        <end position="502"/>
    </location>
</feature>
<dbReference type="InterPro" id="IPR022627">
    <property type="entry name" value="DUF3502"/>
</dbReference>
<feature type="domain" description="DUF3502" evidence="2">
    <location>
        <begin position="433"/>
        <end position="498"/>
    </location>
</feature>
<sequence length="502" mass="57257">MLKKICAFVLLVAMIVALTACTGKNNSNVSIEEVSDLAPGVPKDPAKLKIVYYGEESGRMSDFLANEVKELVKKELNAELELEYLPWSEYGTGKTDMMLASGEDFASYTDIAMISKKVAKGFYTDLTPYVDQYAPDLKNNVESLSFDAFKLEGKQYAIPVGNKPNAGEFYSILVRQDLLEEVGMKDITSLDDLEKFYELVIVKHPEMIGFAETGLQYALSYTYSDKNLMWLDTRVVSDASANDDKLWSWYESPEYKAYSDIMHRWYQKGIIPKYAPTNPNQLMADWQAGKAMWKAGNALMPIENYQSIVKAVPTAKLANYFMGRGDRPLISRGTYSTAYFVSANAKNPERYVMFFNLLQKNQELYDLFTYGVKDKDYSTDENGRVERISTDPLFDDWMLMNVNFMRFSKDVPDEFIESYKHWNDGSILKKDIGFVFNVEPVKTEAAKISAVETELINPIGSGFVSYEEHFPNALKKLKEAGIDKYMEEYQKQFTAWYAAKSK</sequence>
<dbReference type="PROSITE" id="PS51257">
    <property type="entry name" value="PROKAR_LIPOPROTEIN"/>
    <property type="match status" value="1"/>
</dbReference>
<reference evidence="3 4" key="1">
    <citation type="submission" date="2017-06" db="EMBL/GenBank/DDBJ databases">
        <title>Complete genome sequence of Paenibacillus donghaensis KCTC 13049T isolated from East Sea sediment, South Korea.</title>
        <authorList>
            <person name="Jung B.K."/>
            <person name="Hong S.-J."/>
            <person name="Shin J.-H."/>
        </authorList>
    </citation>
    <scope>NUCLEOTIDE SEQUENCE [LARGE SCALE GENOMIC DNA]</scope>
    <source>
        <strain evidence="3 4">KCTC 13049</strain>
    </source>
</reference>
<dbReference type="OrthoDB" id="2495455at2"/>
<organism evidence="3 4">
    <name type="scientific">Paenibacillus donghaensis</name>
    <dbReference type="NCBI Taxonomy" id="414771"/>
    <lineage>
        <taxon>Bacteria</taxon>
        <taxon>Bacillati</taxon>
        <taxon>Bacillota</taxon>
        <taxon>Bacilli</taxon>
        <taxon>Bacillales</taxon>
        <taxon>Paenibacillaceae</taxon>
        <taxon>Paenibacillus</taxon>
    </lineage>
</organism>
<keyword evidence="4" id="KW-1185">Reference proteome</keyword>
<evidence type="ECO:0000256" key="1">
    <source>
        <dbReference type="SAM" id="SignalP"/>
    </source>
</evidence>
<keyword evidence="1" id="KW-0732">Signal</keyword>
<evidence type="ECO:0000259" key="2">
    <source>
        <dbReference type="Pfam" id="PF12010"/>
    </source>
</evidence>
<evidence type="ECO:0000313" key="3">
    <source>
        <dbReference type="EMBL" id="ASA23461.1"/>
    </source>
</evidence>
<feature type="signal peptide" evidence="1">
    <location>
        <begin position="1"/>
        <end position="19"/>
    </location>
</feature>
<evidence type="ECO:0000313" key="4">
    <source>
        <dbReference type="Proteomes" id="UP000249890"/>
    </source>
</evidence>
<dbReference type="Proteomes" id="UP000249890">
    <property type="component" value="Chromosome"/>
</dbReference>
<dbReference type="KEGG" id="pdh:B9T62_23230"/>
<dbReference type="EMBL" id="CP021780">
    <property type="protein sequence ID" value="ASA23461.1"/>
    <property type="molecule type" value="Genomic_DNA"/>
</dbReference>
<proteinExistence type="predicted"/>
<gene>
    <name evidence="3" type="ORF">B9T62_23230</name>
</gene>
<dbReference type="PANTHER" id="PTHR43649:SF17">
    <property type="entry name" value="ABC TRANSPORTER SOLUTE BINDING PROTEIN-SUGAR TRANSPORT"/>
    <property type="match status" value="1"/>
</dbReference>
<name>A0A2Z2KSB6_9BACL</name>